<feature type="domain" description="Bacterial type II secretion system protein E" evidence="2">
    <location>
        <begin position="196"/>
        <end position="210"/>
    </location>
</feature>
<protein>
    <submittedName>
        <fullName evidence="3">ATPase, T2SS/T4P/T4SS family</fullName>
    </submittedName>
</protein>
<dbReference type="Pfam" id="PF00437">
    <property type="entry name" value="T2SSE"/>
    <property type="match status" value="1"/>
</dbReference>
<organism evidence="3 4">
    <name type="scientific">Peptostreptococcus equinus</name>
    <dbReference type="NCBI Taxonomy" id="3003601"/>
    <lineage>
        <taxon>Bacteria</taxon>
        <taxon>Bacillati</taxon>
        <taxon>Bacillota</taxon>
        <taxon>Clostridia</taxon>
        <taxon>Peptostreptococcales</taxon>
        <taxon>Peptostreptococcaceae</taxon>
        <taxon>Peptostreptococcus</taxon>
    </lineage>
</organism>
<evidence type="ECO:0000259" key="2">
    <source>
        <dbReference type="PROSITE" id="PS00662"/>
    </source>
</evidence>
<proteinExistence type="inferred from homology"/>
<keyword evidence="4" id="KW-1185">Reference proteome</keyword>
<sequence>MSFIGKCIIKNNHEDISDIHIRENEFIYIRKNGLLVKTDLMAKLNYIQEFFEEIDVDFEKILKKLNINKQVDFSFELRELGKRSRANIFFSMDRICVVIRLIKDNIDNLKALNISLKESDLSNFSSGLVFVTGPTGSGKTSTLAAIIEYINQNENKHIICLEDPIEYTYISKKSLITQVEVKNDSKDFKEALKSSLRQDPDIIVIGEIRDQNTLLTCLRAAESGHLCFCTLHTLGVASCVERVANMIDIRYISNMYFQISKLTRCIMSQQLILTNYGERVPVIEFANIDRSLENLIREGKLNQIQAYILTNKNMISMDKELLKLYENRIISKKCLIRHCVDYDFIVSRLRKNGVDSLDI</sequence>
<name>A0ABY7JNW9_9FIRM</name>
<comment type="similarity">
    <text evidence="1">Belongs to the GSP E family.</text>
</comment>
<dbReference type="InterPro" id="IPR050921">
    <property type="entry name" value="T4SS_GSP_E_ATPase"/>
</dbReference>
<dbReference type="RefSeq" id="WP_269311735.1">
    <property type="nucleotide sequence ID" value="NZ_CP114052.1"/>
</dbReference>
<reference evidence="3" key="1">
    <citation type="submission" date="2022-12" db="EMBL/GenBank/DDBJ databases">
        <title>Peptostreptococcus.</title>
        <authorList>
            <person name="Lee S.H."/>
        </authorList>
    </citation>
    <scope>NUCLEOTIDE SEQUENCE</scope>
    <source>
        <strain evidence="3">CBA3647</strain>
    </source>
</reference>
<gene>
    <name evidence="3" type="ORF">O0R46_00935</name>
</gene>
<evidence type="ECO:0000256" key="1">
    <source>
        <dbReference type="ARBA" id="ARBA00006611"/>
    </source>
</evidence>
<dbReference type="PANTHER" id="PTHR30486">
    <property type="entry name" value="TWITCHING MOTILITY PROTEIN PILT"/>
    <property type="match status" value="1"/>
</dbReference>
<evidence type="ECO:0000313" key="3">
    <source>
        <dbReference type="EMBL" id="WAW15042.1"/>
    </source>
</evidence>
<dbReference type="Proteomes" id="UP001164187">
    <property type="component" value="Chromosome"/>
</dbReference>
<accession>A0ABY7JNW9</accession>
<dbReference type="PROSITE" id="PS00662">
    <property type="entry name" value="T2SP_E"/>
    <property type="match status" value="1"/>
</dbReference>
<dbReference type="Gene3D" id="3.30.450.90">
    <property type="match status" value="1"/>
</dbReference>
<dbReference type="SUPFAM" id="SSF52540">
    <property type="entry name" value="P-loop containing nucleoside triphosphate hydrolases"/>
    <property type="match status" value="1"/>
</dbReference>
<dbReference type="InterPro" id="IPR001482">
    <property type="entry name" value="T2SS/T4SS_dom"/>
</dbReference>
<dbReference type="PANTHER" id="PTHR30486:SF6">
    <property type="entry name" value="TYPE IV PILUS RETRACTATION ATPASE PILT"/>
    <property type="match status" value="1"/>
</dbReference>
<evidence type="ECO:0000313" key="4">
    <source>
        <dbReference type="Proteomes" id="UP001164187"/>
    </source>
</evidence>
<dbReference type="EMBL" id="CP114052">
    <property type="protein sequence ID" value="WAW15042.1"/>
    <property type="molecule type" value="Genomic_DNA"/>
</dbReference>
<dbReference type="Gene3D" id="3.40.50.300">
    <property type="entry name" value="P-loop containing nucleotide triphosphate hydrolases"/>
    <property type="match status" value="1"/>
</dbReference>
<dbReference type="InterPro" id="IPR027417">
    <property type="entry name" value="P-loop_NTPase"/>
</dbReference>